<evidence type="ECO:0000256" key="6">
    <source>
        <dbReference type="ARBA" id="ARBA00022989"/>
    </source>
</evidence>
<evidence type="ECO:0000256" key="5">
    <source>
        <dbReference type="ARBA" id="ARBA00022984"/>
    </source>
</evidence>
<dbReference type="Pfam" id="PF03023">
    <property type="entry name" value="MurJ"/>
    <property type="match status" value="1"/>
</dbReference>
<dbReference type="PANTHER" id="PTHR30250">
    <property type="entry name" value="PST FAMILY PREDICTED COLANIC ACID TRANSPORTER"/>
    <property type="match status" value="1"/>
</dbReference>
<evidence type="ECO:0000256" key="7">
    <source>
        <dbReference type="ARBA" id="ARBA00023136"/>
    </source>
</evidence>
<keyword evidence="4" id="KW-0133">Cell shape</keyword>
<keyword evidence="12" id="KW-1185">Reference proteome</keyword>
<dbReference type="PANTHER" id="PTHR30250:SF26">
    <property type="entry name" value="PSMA PROTEIN"/>
    <property type="match status" value="1"/>
</dbReference>
<evidence type="ECO:0000256" key="3">
    <source>
        <dbReference type="ARBA" id="ARBA00022692"/>
    </source>
</evidence>
<feature type="transmembrane region" description="Helical" evidence="10">
    <location>
        <begin position="324"/>
        <end position="345"/>
    </location>
</feature>
<reference evidence="11 12" key="1">
    <citation type="submission" date="2021-04" db="EMBL/GenBank/DDBJ databases">
        <authorList>
            <person name="Ivanova A."/>
        </authorList>
    </citation>
    <scope>NUCLEOTIDE SEQUENCE [LARGE SCALE GENOMIC DNA]</scope>
    <source>
        <strain evidence="11 12">G18</strain>
    </source>
</reference>
<evidence type="ECO:0000313" key="12">
    <source>
        <dbReference type="Proteomes" id="UP000676565"/>
    </source>
</evidence>
<comment type="function">
    <text evidence="8">Involved in peptidoglycan biosynthesis. Transports lipid-linked peptidoglycan precursors from the inner to the outer leaflet of the cytoplasmic membrane.</text>
</comment>
<organism evidence="11 12">
    <name type="scientific">Gemmata palustris</name>
    <dbReference type="NCBI Taxonomy" id="2822762"/>
    <lineage>
        <taxon>Bacteria</taxon>
        <taxon>Pseudomonadati</taxon>
        <taxon>Planctomycetota</taxon>
        <taxon>Planctomycetia</taxon>
        <taxon>Gemmatales</taxon>
        <taxon>Gemmataceae</taxon>
        <taxon>Gemmata</taxon>
    </lineage>
</organism>
<keyword evidence="5" id="KW-0573">Peptidoglycan synthesis</keyword>
<evidence type="ECO:0000256" key="4">
    <source>
        <dbReference type="ARBA" id="ARBA00022960"/>
    </source>
</evidence>
<proteinExistence type="inferred from homology"/>
<keyword evidence="6 10" id="KW-1133">Transmembrane helix</keyword>
<feature type="transmembrane region" description="Helical" evidence="10">
    <location>
        <begin position="109"/>
        <end position="129"/>
    </location>
</feature>
<comment type="similarity">
    <text evidence="9">Belongs to the MurJ/MviN family.</text>
</comment>
<feature type="transmembrane region" description="Helical" evidence="10">
    <location>
        <begin position="66"/>
        <end position="89"/>
    </location>
</feature>
<comment type="subcellular location">
    <subcellularLocation>
        <location evidence="1">Cell membrane</location>
        <topology evidence="1">Multi-pass membrane protein</topology>
    </subcellularLocation>
</comment>
<feature type="transmembrane region" description="Helical" evidence="10">
    <location>
        <begin position="357"/>
        <end position="377"/>
    </location>
</feature>
<sequence length="494" mass="52777">MAALVVSFFLAPYLVQSLGGARYGVWCVVESVLAYFTLFDLGIAACLVRFVAKLHPTGDRNELSKLVSACFGLFVLAGAGVMLLGGALVPFVAPGLERELNEAGDVLPFMLLMLANLAFTLPLSVFPTILDGLQRFGTKSAGRLVCLALRVAGIVWVMETRPGLLSLALVFTAANLLEHALMALACFRFLPGLRLSHKLIDRPTLKEVRGYSIDAFLAMIAGRITGQTGTIVVGGFVTAAAAGHYAIAMRLVDMAKNLLRAATTTLTPAVSEREAVGDFDGVRRVLLEGTRWVLYLVLPIHLGLLFFGAPFLARWMGNSQYAEWCYPAMAILSATLTIGVAQSVASRILYGMGKLKLFARLALVEAVVNLALSLALVGPLGPVGVAIAVAVPNVLFCLFVIAYACRMLEVGVWHYLRVGWLKPVCVTAIPAMVWSFVAPVEAEWFAIAFGVGIGLVPFVLGVAAIELAPRIMLIRTGITRATPVTQSGRITAEA</sequence>
<feature type="transmembrane region" description="Helical" evidence="10">
    <location>
        <begin position="420"/>
        <end position="438"/>
    </location>
</feature>
<dbReference type="InterPro" id="IPR004268">
    <property type="entry name" value="MurJ"/>
</dbReference>
<evidence type="ECO:0000256" key="9">
    <source>
        <dbReference type="ARBA" id="ARBA00061532"/>
    </source>
</evidence>
<name>A0ABS5BZC8_9BACT</name>
<keyword evidence="3 10" id="KW-0812">Transmembrane</keyword>
<feature type="transmembrane region" description="Helical" evidence="10">
    <location>
        <begin position="383"/>
        <end position="408"/>
    </location>
</feature>
<accession>A0ABS5BZC8</accession>
<evidence type="ECO:0000256" key="8">
    <source>
        <dbReference type="ARBA" id="ARBA00060041"/>
    </source>
</evidence>
<evidence type="ECO:0000313" key="11">
    <source>
        <dbReference type="EMBL" id="MBP3959077.1"/>
    </source>
</evidence>
<feature type="transmembrane region" description="Helical" evidence="10">
    <location>
        <begin position="444"/>
        <end position="465"/>
    </location>
</feature>
<protein>
    <submittedName>
        <fullName evidence="11">Oligosaccharide flippase family protein</fullName>
    </submittedName>
</protein>
<dbReference type="InterPro" id="IPR050833">
    <property type="entry name" value="Poly_Biosynth_Transport"/>
</dbReference>
<dbReference type="Proteomes" id="UP000676565">
    <property type="component" value="Unassembled WGS sequence"/>
</dbReference>
<comment type="caution">
    <text evidence="11">The sequence shown here is derived from an EMBL/GenBank/DDBJ whole genome shotgun (WGS) entry which is preliminary data.</text>
</comment>
<dbReference type="EMBL" id="JAGKQQ010000001">
    <property type="protein sequence ID" value="MBP3959077.1"/>
    <property type="molecule type" value="Genomic_DNA"/>
</dbReference>
<keyword evidence="7 10" id="KW-0472">Membrane</keyword>
<feature type="transmembrane region" description="Helical" evidence="10">
    <location>
        <begin position="33"/>
        <end position="54"/>
    </location>
</feature>
<evidence type="ECO:0000256" key="1">
    <source>
        <dbReference type="ARBA" id="ARBA00004651"/>
    </source>
</evidence>
<feature type="transmembrane region" description="Helical" evidence="10">
    <location>
        <begin position="164"/>
        <end position="187"/>
    </location>
</feature>
<feature type="transmembrane region" description="Helical" evidence="10">
    <location>
        <begin position="292"/>
        <end position="312"/>
    </location>
</feature>
<keyword evidence="2" id="KW-1003">Cell membrane</keyword>
<dbReference type="RefSeq" id="WP_210659590.1">
    <property type="nucleotide sequence ID" value="NZ_JAGKQQ010000001.1"/>
</dbReference>
<feature type="transmembrane region" description="Helical" evidence="10">
    <location>
        <begin position="231"/>
        <end position="252"/>
    </location>
</feature>
<evidence type="ECO:0000256" key="10">
    <source>
        <dbReference type="SAM" id="Phobius"/>
    </source>
</evidence>
<gene>
    <name evidence="11" type="ORF">J8F10_27855</name>
</gene>
<evidence type="ECO:0000256" key="2">
    <source>
        <dbReference type="ARBA" id="ARBA00022475"/>
    </source>
</evidence>